<name>A0A8U0SK23_MUSPF</name>
<evidence type="ECO:0000313" key="3">
    <source>
        <dbReference type="RefSeq" id="XP_044944082.1"/>
    </source>
</evidence>
<dbReference type="GeneID" id="101678367"/>
<feature type="compositionally biased region" description="Pro residues" evidence="1">
    <location>
        <begin position="120"/>
        <end position="145"/>
    </location>
</feature>
<protein>
    <submittedName>
        <fullName evidence="3">Basic proline-rich protein-like</fullName>
    </submittedName>
</protein>
<organism evidence="2 3">
    <name type="scientific">Mustela putorius furo</name>
    <name type="common">European domestic ferret</name>
    <name type="synonym">Mustela furo</name>
    <dbReference type="NCBI Taxonomy" id="9669"/>
    <lineage>
        <taxon>Eukaryota</taxon>
        <taxon>Metazoa</taxon>
        <taxon>Chordata</taxon>
        <taxon>Craniata</taxon>
        <taxon>Vertebrata</taxon>
        <taxon>Euteleostomi</taxon>
        <taxon>Mammalia</taxon>
        <taxon>Eutheria</taxon>
        <taxon>Laurasiatheria</taxon>
        <taxon>Carnivora</taxon>
        <taxon>Caniformia</taxon>
        <taxon>Musteloidea</taxon>
        <taxon>Mustelidae</taxon>
        <taxon>Mustelinae</taxon>
        <taxon>Mustela</taxon>
    </lineage>
</organism>
<feature type="compositionally biased region" description="Low complexity" evidence="1">
    <location>
        <begin position="106"/>
        <end position="119"/>
    </location>
</feature>
<reference evidence="3" key="1">
    <citation type="submission" date="2025-08" db="UniProtKB">
        <authorList>
            <consortium name="RefSeq"/>
        </authorList>
    </citation>
    <scope>IDENTIFICATION</scope>
    <source>
        <tissue evidence="3">Brain</tissue>
    </source>
</reference>
<sequence>MGPGWRPRPRVRTPTPGWGWEGGAPYPRPHPAPHPGPKHPKAQGPSPKLARGRSPGRKPQPPPRPPPPVIKLLDSPSRRPLLASGVPGAPRSTATGTRPWPPPSAPRARPAPTASSAPPARTPPSAPHPGPPRRAGPGSQPPPGPRARDEVWLRRSGSNPGRSPHRPAPATDRPEAGRGARALSCSSRGKRLETVRRRGSGWRPVRAQWFEAGSPEPRRLGGEGRTALGATVRSPAPPPRAGPDRESGRGIAARFQLPAGGGLSASVSGGRGEAVARALRSGPARPGRWWAPPPPGCRVRELRRARASAVFAVWASHSPQDWLAAYHPKAPRCPGRGSHIPTGLLSLNLEVNRRAGPPAIPPPVGCELSLEWAPSPQFNKSLTMVTFNCYDHTSGKSTHT</sequence>
<evidence type="ECO:0000313" key="2">
    <source>
        <dbReference type="Proteomes" id="UP000000715"/>
    </source>
</evidence>
<feature type="region of interest" description="Disordered" evidence="1">
    <location>
        <begin position="1"/>
        <end position="248"/>
    </location>
</feature>
<dbReference type="AlphaFoldDB" id="A0A8U0SK23"/>
<evidence type="ECO:0000256" key="1">
    <source>
        <dbReference type="SAM" id="MobiDB-lite"/>
    </source>
</evidence>
<keyword evidence="2" id="KW-1185">Reference proteome</keyword>
<proteinExistence type="predicted"/>
<accession>A0A8U0SK23</accession>
<feature type="compositionally biased region" description="Pro residues" evidence="1">
    <location>
        <begin position="58"/>
        <end position="69"/>
    </location>
</feature>
<gene>
    <name evidence="3" type="primary">LOC101678367</name>
</gene>
<feature type="compositionally biased region" description="Pro residues" evidence="1">
    <location>
        <begin position="26"/>
        <end position="35"/>
    </location>
</feature>
<dbReference type="RefSeq" id="XP_044944082.1">
    <property type="nucleotide sequence ID" value="XM_045088147.1"/>
</dbReference>
<dbReference type="Proteomes" id="UP000000715">
    <property type="component" value="Unplaced"/>
</dbReference>